<dbReference type="AlphaFoldDB" id="A0A7W6EG96"/>
<dbReference type="PANTHER" id="PTHR33643:SF1">
    <property type="entry name" value="UREASE ACCESSORY PROTEIN D"/>
    <property type="match status" value="1"/>
</dbReference>
<protein>
    <recommendedName>
        <fullName evidence="3">Urease accessory protein UreD</fullName>
    </recommendedName>
</protein>
<reference evidence="4 5" key="1">
    <citation type="submission" date="2020-08" db="EMBL/GenBank/DDBJ databases">
        <title>Genomic Encyclopedia of Type Strains, Phase IV (KMG-IV): sequencing the most valuable type-strain genomes for metagenomic binning, comparative biology and taxonomic classification.</title>
        <authorList>
            <person name="Goeker M."/>
        </authorList>
    </citation>
    <scope>NUCLEOTIDE SEQUENCE [LARGE SCALE GENOMIC DNA]</scope>
    <source>
        <strain evidence="4 5">DSM 102238</strain>
    </source>
</reference>
<dbReference type="EMBL" id="JACIEK010000001">
    <property type="protein sequence ID" value="MBB3997379.1"/>
    <property type="molecule type" value="Genomic_DNA"/>
</dbReference>
<keyword evidence="5" id="KW-1185">Reference proteome</keyword>
<keyword evidence="2 3" id="KW-0143">Chaperone</keyword>
<dbReference type="GO" id="GO:0005737">
    <property type="term" value="C:cytoplasm"/>
    <property type="evidence" value="ECO:0007669"/>
    <property type="project" value="UniProtKB-SubCell"/>
</dbReference>
<comment type="function">
    <text evidence="3">Required for maturation of urease via the functional incorporation of the urease nickel metallocenter.</text>
</comment>
<sequence length="289" mass="30370">MIATGALAFDPASQTLPPRPQRAVGEASVTFGPVAGASGSATRIRTLHQAGCLKLRFPRLPGAAAEAVLVNTAGGLAGGDRLRQRFTVEPAGALAVTTQACERVYRSIDGDATVETRIEVGAGAAFAYLPQETILFDGGRLRRSLQVECEGSSRLLLVEAAILGRHAMGETVASGRLRDRWRIRRDGRLVFAEDLDIDADETGLLAVPAALGPYRAFATVLWQNATPGTDLADVRAILDRESEGTGGASVVSGLGVARLAAPGGYALRRRLVPLLARLAQAGLPRVWSL</sequence>
<dbReference type="Proteomes" id="UP000542776">
    <property type="component" value="Unassembled WGS sequence"/>
</dbReference>
<proteinExistence type="inferred from homology"/>
<keyword evidence="3" id="KW-0963">Cytoplasm</keyword>
<accession>A0A7W6EG96</accession>
<evidence type="ECO:0000313" key="4">
    <source>
        <dbReference type="EMBL" id="MBB3997379.1"/>
    </source>
</evidence>
<evidence type="ECO:0000256" key="2">
    <source>
        <dbReference type="ARBA" id="ARBA00023186"/>
    </source>
</evidence>
<keyword evidence="3" id="KW-0996">Nickel insertion</keyword>
<comment type="subcellular location">
    <subcellularLocation>
        <location evidence="3">Cytoplasm</location>
    </subcellularLocation>
</comment>
<evidence type="ECO:0000256" key="3">
    <source>
        <dbReference type="HAMAP-Rule" id="MF_01384"/>
    </source>
</evidence>
<comment type="similarity">
    <text evidence="1 3">Belongs to the UreD family.</text>
</comment>
<dbReference type="GO" id="GO:0016151">
    <property type="term" value="F:nickel cation binding"/>
    <property type="evidence" value="ECO:0007669"/>
    <property type="project" value="UniProtKB-UniRule"/>
</dbReference>
<name>A0A7W6EG96_9HYPH</name>
<dbReference type="InterPro" id="IPR002669">
    <property type="entry name" value="UreD"/>
</dbReference>
<dbReference type="Pfam" id="PF01774">
    <property type="entry name" value="UreD"/>
    <property type="match status" value="1"/>
</dbReference>
<dbReference type="RefSeq" id="WP_183198806.1">
    <property type="nucleotide sequence ID" value="NZ_JACIEK010000001.1"/>
</dbReference>
<comment type="caution">
    <text evidence="4">The sequence shown here is derived from an EMBL/GenBank/DDBJ whole genome shotgun (WGS) entry which is preliminary data.</text>
</comment>
<dbReference type="HAMAP" id="MF_01384">
    <property type="entry name" value="UreD"/>
    <property type="match status" value="1"/>
</dbReference>
<evidence type="ECO:0000256" key="1">
    <source>
        <dbReference type="ARBA" id="ARBA00007177"/>
    </source>
</evidence>
<dbReference type="PANTHER" id="PTHR33643">
    <property type="entry name" value="UREASE ACCESSORY PROTEIN D"/>
    <property type="match status" value="1"/>
</dbReference>
<comment type="subunit">
    <text evidence="3">UreD, UreF and UreG form a complex that acts as a GTP-hydrolysis-dependent molecular chaperone, activating the urease apoprotein by helping to assemble the nickel containing metallocenter of UreC. The UreE protein probably delivers the nickel.</text>
</comment>
<gene>
    <name evidence="3" type="primary">ureD</name>
    <name evidence="4" type="ORF">GGR04_001200</name>
</gene>
<organism evidence="4 5">
    <name type="scientific">Aureimonas pseudogalii</name>
    <dbReference type="NCBI Taxonomy" id="1744844"/>
    <lineage>
        <taxon>Bacteria</taxon>
        <taxon>Pseudomonadati</taxon>
        <taxon>Pseudomonadota</taxon>
        <taxon>Alphaproteobacteria</taxon>
        <taxon>Hyphomicrobiales</taxon>
        <taxon>Aurantimonadaceae</taxon>
        <taxon>Aureimonas</taxon>
    </lineage>
</organism>
<evidence type="ECO:0000313" key="5">
    <source>
        <dbReference type="Proteomes" id="UP000542776"/>
    </source>
</evidence>